<dbReference type="SUPFAM" id="SSF57701">
    <property type="entry name" value="Zn2/Cys6 DNA-binding domain"/>
    <property type="match status" value="1"/>
</dbReference>
<dbReference type="Proteomes" id="UP000001194">
    <property type="component" value="Unassembled WGS sequence"/>
</dbReference>
<dbReference type="Pfam" id="PF04082">
    <property type="entry name" value="Fungal_trans"/>
    <property type="match status" value="1"/>
</dbReference>
<dbReference type="GO" id="GO:0006351">
    <property type="term" value="P:DNA-templated transcription"/>
    <property type="evidence" value="ECO:0007669"/>
    <property type="project" value="InterPro"/>
</dbReference>
<evidence type="ECO:0000256" key="2">
    <source>
        <dbReference type="ARBA" id="ARBA00022723"/>
    </source>
</evidence>
<comment type="subcellular location">
    <subcellularLocation>
        <location evidence="1">Nucleus</location>
    </subcellularLocation>
</comment>
<dbReference type="RefSeq" id="XP_001878761.1">
    <property type="nucleotide sequence ID" value="XM_001878726.1"/>
</dbReference>
<dbReference type="CDD" id="cd00067">
    <property type="entry name" value="GAL4"/>
    <property type="match status" value="1"/>
</dbReference>
<dbReference type="STRING" id="486041.B0D4C4"/>
<dbReference type="AlphaFoldDB" id="B0D4C4"/>
<feature type="region of interest" description="Disordered" evidence="8">
    <location>
        <begin position="24"/>
        <end position="44"/>
    </location>
</feature>
<reference evidence="10 11" key="1">
    <citation type="journal article" date="2008" name="Nature">
        <title>The genome of Laccaria bicolor provides insights into mycorrhizal symbiosis.</title>
        <authorList>
            <person name="Martin F."/>
            <person name="Aerts A."/>
            <person name="Ahren D."/>
            <person name="Brun A."/>
            <person name="Danchin E.G.J."/>
            <person name="Duchaussoy F."/>
            <person name="Gibon J."/>
            <person name="Kohler A."/>
            <person name="Lindquist E."/>
            <person name="Pereda V."/>
            <person name="Salamov A."/>
            <person name="Shapiro H.J."/>
            <person name="Wuyts J."/>
            <person name="Blaudez D."/>
            <person name="Buee M."/>
            <person name="Brokstein P."/>
            <person name="Canbaeck B."/>
            <person name="Cohen D."/>
            <person name="Courty P.E."/>
            <person name="Coutinho P.M."/>
            <person name="Delaruelle C."/>
            <person name="Detter J.C."/>
            <person name="Deveau A."/>
            <person name="DiFazio S."/>
            <person name="Duplessis S."/>
            <person name="Fraissinet-Tachet L."/>
            <person name="Lucic E."/>
            <person name="Frey-Klett P."/>
            <person name="Fourrey C."/>
            <person name="Feussner I."/>
            <person name="Gay G."/>
            <person name="Grimwood J."/>
            <person name="Hoegger P.J."/>
            <person name="Jain P."/>
            <person name="Kilaru S."/>
            <person name="Labbe J."/>
            <person name="Lin Y.C."/>
            <person name="Legue V."/>
            <person name="Le Tacon F."/>
            <person name="Marmeisse R."/>
            <person name="Melayah D."/>
            <person name="Montanini B."/>
            <person name="Muratet M."/>
            <person name="Nehls U."/>
            <person name="Niculita-Hirzel H."/>
            <person name="Oudot-Le Secq M.P."/>
            <person name="Peter M."/>
            <person name="Quesneville H."/>
            <person name="Rajashekar B."/>
            <person name="Reich M."/>
            <person name="Rouhier N."/>
            <person name="Schmutz J."/>
            <person name="Yin T."/>
            <person name="Chalot M."/>
            <person name="Henrissat B."/>
            <person name="Kuees U."/>
            <person name="Lucas S."/>
            <person name="Van de Peer Y."/>
            <person name="Podila G.K."/>
            <person name="Polle A."/>
            <person name="Pukkila P.J."/>
            <person name="Richardson P.M."/>
            <person name="Rouze P."/>
            <person name="Sanders I.R."/>
            <person name="Stajich J.E."/>
            <person name="Tunlid A."/>
            <person name="Tuskan G."/>
            <person name="Grigoriev I.V."/>
        </authorList>
    </citation>
    <scope>NUCLEOTIDE SEQUENCE [LARGE SCALE GENOMIC DNA]</scope>
    <source>
        <strain evidence="11">S238N-H82 / ATCC MYA-4686</strain>
    </source>
</reference>
<dbReference type="InterPro" id="IPR001138">
    <property type="entry name" value="Zn2Cys6_DnaBD"/>
</dbReference>
<evidence type="ECO:0000256" key="5">
    <source>
        <dbReference type="ARBA" id="ARBA00023125"/>
    </source>
</evidence>
<keyword evidence="2" id="KW-0479">Metal-binding</keyword>
<accession>B0D4C4</accession>
<evidence type="ECO:0000313" key="11">
    <source>
        <dbReference type="Proteomes" id="UP000001194"/>
    </source>
</evidence>
<feature type="region of interest" description="Disordered" evidence="8">
    <location>
        <begin position="56"/>
        <end position="80"/>
    </location>
</feature>
<dbReference type="Pfam" id="PF00172">
    <property type="entry name" value="Zn_clus"/>
    <property type="match status" value="1"/>
</dbReference>
<organism evidence="11">
    <name type="scientific">Laccaria bicolor (strain S238N-H82 / ATCC MYA-4686)</name>
    <name type="common">Bicoloured deceiver</name>
    <name type="synonym">Laccaria laccata var. bicolor</name>
    <dbReference type="NCBI Taxonomy" id="486041"/>
    <lineage>
        <taxon>Eukaryota</taxon>
        <taxon>Fungi</taxon>
        <taxon>Dikarya</taxon>
        <taxon>Basidiomycota</taxon>
        <taxon>Agaricomycotina</taxon>
        <taxon>Agaricomycetes</taxon>
        <taxon>Agaricomycetidae</taxon>
        <taxon>Agaricales</taxon>
        <taxon>Agaricineae</taxon>
        <taxon>Hydnangiaceae</taxon>
        <taxon>Laccaria</taxon>
    </lineage>
</organism>
<evidence type="ECO:0000256" key="1">
    <source>
        <dbReference type="ARBA" id="ARBA00004123"/>
    </source>
</evidence>
<feature type="compositionally biased region" description="Polar residues" evidence="8">
    <location>
        <begin position="378"/>
        <end position="388"/>
    </location>
</feature>
<feature type="compositionally biased region" description="Polar residues" evidence="8">
    <location>
        <begin position="1010"/>
        <end position="1021"/>
    </location>
</feature>
<dbReference type="GeneID" id="6074603"/>
<dbReference type="HOGENOM" id="CLU_004748_0_0_1"/>
<dbReference type="InterPro" id="IPR007219">
    <property type="entry name" value="XnlR_reg_dom"/>
</dbReference>
<feature type="compositionally biased region" description="Low complexity" evidence="8">
    <location>
        <begin position="295"/>
        <end position="304"/>
    </location>
</feature>
<dbReference type="PROSITE" id="PS50048">
    <property type="entry name" value="ZN2_CY6_FUNGAL_2"/>
    <property type="match status" value="1"/>
</dbReference>
<sequence length="1158" mass="129160">MTFSTPSAPPYFLTNPSFTYHHQVPIKTEAEASPDLSPTPAAESLQHYQFKFHPSTLSSHAPLPPSRNPSEPPPCLPPTLFRFGSSGSSYSLPAAQLWPPTSSSQHHLLQTHQTHNDDLIGNTSSQSVDYIQPAMSYSDEYDNVSDLADASLEHSGLGSYGGSGSTSQERTIRRRSSKACDQCRKSKCKCERSNPNEPCKSCVMLGTRCTFLGPSRKRGPPKGYIDAIEARLHQTEALLGIMLATSDPRARSLLQDIAKDPLAKEIITRVDNSPYGVKGRKRSNSGKDPSKSRPSHVASSSESPSQRHFKTDDGQLELASMHPSNEWQDSVSAMLNEAPSSRRNAPLEIVTSTLTPTTDASTSFPTTANTLGNLSINSYSPASAATPSDDNRSPGRRQRRRIGDDDYAPYTGLNSSVSSVSLHQGFLSARRVGRPYLRPGSRTNTSFEDSVSIRERRSSSVDSLSSPSEDDLAGAVGQLSLNEDEELRYHGKVSGLHLLGNQERMDRRNEGGIWRFPKARIWPPLPSGSRADHVEGEFASELPSIEVQEHLLELYFNYVHPSFPIVHKRTFFDAYRASDHPVNSPGNEAGLSPFNRQRRPIPTLLLLAMFALAARYDETTTPLPSDSTLMWVAGDDYLDQAKIILNGTYTSSRASTCQALLLMGYREIGIGAMAQAWTYIGMAIRMAQDLGMHRSADGWTRADLGGRLFSEWELDERKRLWYGCVVMDKYVSAYIGRPLMIFERDFDTTMPSESDPEEVEQLSFRPGLASHYISCFNSSASLSAILGKVAHGVYAVRPVSSRHSELVILDGLLNKWYLDLPKQLRYDPGKKQEQIPLPHILTLHMQYWCTVILLHRPFIRQMYDAKNRHPEESDDVEAYASAAKSYELCAAAANHIAVIVAAYVNEYLLNRCSVFLCYYVFTASIMHVTVLTSHPSDPQSRMGLMKCMEALEKMEIIWPSAARALELLRGAKFIRGDPEFPLAPATSDRQKRSAEHRLDDCFDRKHSSSSDHVNYQHPTTRSHLPAQYVDNVYSNSSYIAPNPVHQASNFQWQGETLSSFNGPLSTSVLPQLYSTGLVDDRSPTTYNTHRDNTHVEHPPQSQAHRYPQYWNDYSTFSQLDTSAYAEPAPITHQTAPVNTQIYIPEQYSVYNNQPFPNQ</sequence>
<evidence type="ECO:0000256" key="7">
    <source>
        <dbReference type="ARBA" id="ARBA00023242"/>
    </source>
</evidence>
<dbReference type="SMART" id="SM00906">
    <property type="entry name" value="Fungal_trans"/>
    <property type="match status" value="1"/>
</dbReference>
<dbReference type="GO" id="GO:0005634">
    <property type="term" value="C:nucleus"/>
    <property type="evidence" value="ECO:0007669"/>
    <property type="project" value="UniProtKB-SubCell"/>
</dbReference>
<gene>
    <name evidence="10" type="ORF">LACBIDRAFT_317073</name>
</gene>
<feature type="domain" description="Zn(2)-C6 fungal-type" evidence="9">
    <location>
        <begin position="179"/>
        <end position="211"/>
    </location>
</feature>
<dbReference type="PANTHER" id="PTHR31313:SF78">
    <property type="entry name" value="TRANSCRIPTION FACTOR DOMAIN-CONTAINING PROTEIN"/>
    <property type="match status" value="1"/>
</dbReference>
<dbReference type="GO" id="GO:0008270">
    <property type="term" value="F:zinc ion binding"/>
    <property type="evidence" value="ECO:0007669"/>
    <property type="project" value="InterPro"/>
</dbReference>
<feature type="compositionally biased region" description="Pro residues" evidence="8">
    <location>
        <begin position="62"/>
        <end position="77"/>
    </location>
</feature>
<evidence type="ECO:0000256" key="3">
    <source>
        <dbReference type="ARBA" id="ARBA00022833"/>
    </source>
</evidence>
<dbReference type="SMART" id="SM00066">
    <property type="entry name" value="GAL4"/>
    <property type="match status" value="1"/>
</dbReference>
<keyword evidence="5" id="KW-0238">DNA-binding</keyword>
<keyword evidence="11" id="KW-1185">Reference proteome</keyword>
<dbReference type="GO" id="GO:0003677">
    <property type="term" value="F:DNA binding"/>
    <property type="evidence" value="ECO:0007669"/>
    <property type="project" value="UniProtKB-KW"/>
</dbReference>
<feature type="region of interest" description="Disordered" evidence="8">
    <location>
        <begin position="1001"/>
        <end position="1021"/>
    </location>
</feature>
<evidence type="ECO:0000259" key="9">
    <source>
        <dbReference type="PROSITE" id="PS50048"/>
    </source>
</evidence>
<dbReference type="GO" id="GO:0000981">
    <property type="term" value="F:DNA-binding transcription factor activity, RNA polymerase II-specific"/>
    <property type="evidence" value="ECO:0007669"/>
    <property type="project" value="InterPro"/>
</dbReference>
<dbReference type="CDD" id="cd12148">
    <property type="entry name" value="fungal_TF_MHR"/>
    <property type="match status" value="1"/>
</dbReference>
<keyword evidence="3" id="KW-0862">Zinc</keyword>
<protein>
    <submittedName>
        <fullName evidence="10">Predicted protein</fullName>
    </submittedName>
</protein>
<evidence type="ECO:0000313" key="10">
    <source>
        <dbReference type="EMBL" id="EDR10311.1"/>
    </source>
</evidence>
<evidence type="ECO:0000256" key="4">
    <source>
        <dbReference type="ARBA" id="ARBA00023015"/>
    </source>
</evidence>
<dbReference type="Gene3D" id="4.10.240.10">
    <property type="entry name" value="Zn(2)-C6 fungal-type DNA-binding domain"/>
    <property type="match status" value="1"/>
</dbReference>
<feature type="region of interest" description="Disordered" evidence="8">
    <location>
        <begin position="273"/>
        <end position="309"/>
    </location>
</feature>
<dbReference type="OrthoDB" id="2123952at2759"/>
<dbReference type="EMBL" id="DS547097">
    <property type="protein sequence ID" value="EDR10311.1"/>
    <property type="molecule type" value="Genomic_DNA"/>
</dbReference>
<keyword evidence="6" id="KW-0804">Transcription</keyword>
<dbReference type="KEGG" id="lbc:LACBIDRAFT_317073"/>
<proteinExistence type="predicted"/>
<keyword evidence="7" id="KW-0539">Nucleus</keyword>
<name>B0D4C4_LACBS</name>
<dbReference type="InParanoid" id="B0D4C4"/>
<dbReference type="PROSITE" id="PS00463">
    <property type="entry name" value="ZN2_CY6_FUNGAL_1"/>
    <property type="match status" value="1"/>
</dbReference>
<dbReference type="InterPro" id="IPR051615">
    <property type="entry name" value="Transcr_Regulatory_Elem"/>
</dbReference>
<evidence type="ECO:0000256" key="6">
    <source>
        <dbReference type="ARBA" id="ARBA00023163"/>
    </source>
</evidence>
<dbReference type="InterPro" id="IPR036864">
    <property type="entry name" value="Zn2-C6_fun-type_DNA-bd_sf"/>
</dbReference>
<evidence type="ECO:0000256" key="8">
    <source>
        <dbReference type="SAM" id="MobiDB-lite"/>
    </source>
</evidence>
<feature type="region of interest" description="Disordered" evidence="8">
    <location>
        <begin position="434"/>
        <end position="472"/>
    </location>
</feature>
<dbReference type="FunCoup" id="B0D4C4">
    <property type="interactions" value="21"/>
</dbReference>
<keyword evidence="4" id="KW-0805">Transcription regulation</keyword>
<dbReference type="PANTHER" id="PTHR31313">
    <property type="entry name" value="TY1 ENHANCER ACTIVATOR"/>
    <property type="match status" value="1"/>
</dbReference>
<feature type="region of interest" description="Disordered" evidence="8">
    <location>
        <begin position="378"/>
        <end position="410"/>
    </location>
</feature>